<evidence type="ECO:0000313" key="1">
    <source>
        <dbReference type="EMBL" id="JAD21174.1"/>
    </source>
</evidence>
<dbReference type="EMBL" id="GBRH01276721">
    <property type="protein sequence ID" value="JAD21174.1"/>
    <property type="molecule type" value="Transcribed_RNA"/>
</dbReference>
<name>A0A0A8Y5D5_ARUDO</name>
<sequence>MFPGMTDWIPRSSVDASRVDHCLAYLVHPGYLSCCCRG</sequence>
<protein>
    <submittedName>
        <fullName evidence="1">Uncharacterized protein</fullName>
    </submittedName>
</protein>
<organism evidence="1">
    <name type="scientific">Arundo donax</name>
    <name type="common">Giant reed</name>
    <name type="synonym">Donax arundinaceus</name>
    <dbReference type="NCBI Taxonomy" id="35708"/>
    <lineage>
        <taxon>Eukaryota</taxon>
        <taxon>Viridiplantae</taxon>
        <taxon>Streptophyta</taxon>
        <taxon>Embryophyta</taxon>
        <taxon>Tracheophyta</taxon>
        <taxon>Spermatophyta</taxon>
        <taxon>Magnoliopsida</taxon>
        <taxon>Liliopsida</taxon>
        <taxon>Poales</taxon>
        <taxon>Poaceae</taxon>
        <taxon>PACMAD clade</taxon>
        <taxon>Arundinoideae</taxon>
        <taxon>Arundineae</taxon>
        <taxon>Arundo</taxon>
    </lineage>
</organism>
<reference evidence="1" key="1">
    <citation type="submission" date="2014-09" db="EMBL/GenBank/DDBJ databases">
        <authorList>
            <person name="Magalhaes I.L.F."/>
            <person name="Oliveira U."/>
            <person name="Santos F.R."/>
            <person name="Vidigal T.H.D.A."/>
            <person name="Brescovit A.D."/>
            <person name="Santos A.J."/>
        </authorList>
    </citation>
    <scope>NUCLEOTIDE SEQUENCE</scope>
    <source>
        <tissue evidence="1">Shoot tissue taken approximately 20 cm above the soil surface</tissue>
    </source>
</reference>
<dbReference type="AlphaFoldDB" id="A0A0A8Y5D5"/>
<reference evidence="1" key="2">
    <citation type="journal article" date="2015" name="Data Brief">
        <title>Shoot transcriptome of the giant reed, Arundo donax.</title>
        <authorList>
            <person name="Barrero R.A."/>
            <person name="Guerrero F.D."/>
            <person name="Moolhuijzen P."/>
            <person name="Goolsby J.A."/>
            <person name="Tidwell J."/>
            <person name="Bellgard S.E."/>
            <person name="Bellgard M.I."/>
        </authorList>
    </citation>
    <scope>NUCLEOTIDE SEQUENCE</scope>
    <source>
        <tissue evidence="1">Shoot tissue taken approximately 20 cm above the soil surface</tissue>
    </source>
</reference>
<proteinExistence type="predicted"/>
<accession>A0A0A8Y5D5</accession>